<keyword evidence="1" id="KW-0472">Membrane</keyword>
<feature type="transmembrane region" description="Helical" evidence="1">
    <location>
        <begin position="32"/>
        <end position="59"/>
    </location>
</feature>
<feature type="transmembrane region" description="Helical" evidence="1">
    <location>
        <begin position="435"/>
        <end position="455"/>
    </location>
</feature>
<feature type="transmembrane region" description="Helical" evidence="1">
    <location>
        <begin position="71"/>
        <end position="92"/>
    </location>
</feature>
<organism evidence="2 3">
    <name type="scientific">Advenella faeciporci</name>
    <dbReference type="NCBI Taxonomy" id="797535"/>
    <lineage>
        <taxon>Bacteria</taxon>
        <taxon>Pseudomonadati</taxon>
        <taxon>Pseudomonadota</taxon>
        <taxon>Betaproteobacteria</taxon>
        <taxon>Burkholderiales</taxon>
        <taxon>Alcaligenaceae</taxon>
    </lineage>
</organism>
<reference evidence="2" key="2">
    <citation type="submission" date="2020-09" db="EMBL/GenBank/DDBJ databases">
        <authorList>
            <person name="Sun Q."/>
            <person name="Kim S."/>
        </authorList>
    </citation>
    <scope>NUCLEOTIDE SEQUENCE</scope>
    <source>
        <strain evidence="2">KCTC 23732</strain>
    </source>
</reference>
<evidence type="ECO:0000313" key="3">
    <source>
        <dbReference type="Proteomes" id="UP000608345"/>
    </source>
</evidence>
<dbReference type="GO" id="GO:0005886">
    <property type="term" value="C:plasma membrane"/>
    <property type="evidence" value="ECO:0007669"/>
    <property type="project" value="InterPro"/>
</dbReference>
<dbReference type="InterPro" id="IPR006726">
    <property type="entry name" value="PHBA_efflux_AaeB/fusaric-R"/>
</dbReference>
<feature type="transmembrane region" description="Helical" evidence="1">
    <location>
        <begin position="98"/>
        <end position="117"/>
    </location>
</feature>
<feature type="transmembrane region" description="Helical" evidence="1">
    <location>
        <begin position="124"/>
        <end position="145"/>
    </location>
</feature>
<proteinExistence type="predicted"/>
<evidence type="ECO:0000313" key="2">
    <source>
        <dbReference type="EMBL" id="GGW83758.1"/>
    </source>
</evidence>
<keyword evidence="3" id="KW-1185">Reference proteome</keyword>
<gene>
    <name evidence="2" type="ORF">GCM10011450_12320</name>
</gene>
<evidence type="ECO:0000256" key="1">
    <source>
        <dbReference type="SAM" id="Phobius"/>
    </source>
</evidence>
<protein>
    <recommendedName>
        <fullName evidence="4">FUSC family protein</fullName>
    </recommendedName>
</protein>
<dbReference type="Pfam" id="PF04632">
    <property type="entry name" value="FUSC"/>
    <property type="match status" value="1"/>
</dbReference>
<feature type="transmembrane region" description="Helical" evidence="1">
    <location>
        <begin position="335"/>
        <end position="355"/>
    </location>
</feature>
<feature type="transmembrane region" description="Helical" evidence="1">
    <location>
        <begin position="151"/>
        <end position="173"/>
    </location>
</feature>
<sequence>MTTANRFLSAVLHTARNDLRPFDGRLAMAWRVAAQCALAAFVFMTYGIPLAAIGCYLILFLMKPDSAENTLMAIGLTVLVALVVLMLLYLVRWTIDDTMWRLVVIAVGSFAFLYLGAASQLGEIGSVLALVVGFAMTLLGDVPFGEAATRALLYAWLMTVAPMGIIVVFNLFLGRSAVRLLKSELVQRLETVGRVLEQATAADALQALLHEGNEVLKKRAGNIKLLHLVSTAQTRYLNVAIDESYRLMLAVATLAGRMPERQRAEMAAQCRLAARAVTEGCPPDMPSENTATYGTGPAEAARQALDTLLGRCALPAEQSGKASFFFKDALTNPNYVRFALKTTAAAIISYLIYAAIDWQGIHTAMITCYVAALGTTAETVHKLTLRIIGCLIGAAMGVASILFLIPHMTGIGSLMALVFAGILVAGWVSAGSERIAYAGIQIGLAFLLTVLQGFGPDIDMSAASDRVVGILLGNLVMYLVFTRVWPLGIASTVNNKISDALEGLTQILAASPARPATMDEVSSVVVTLHQAREALGLSLFEPRYLRQDDETISRLKDLIVRADALCPVVAFKPAGPSSATASVLNEVDQMKQLLSKSQG</sequence>
<keyword evidence="1" id="KW-0812">Transmembrane</keyword>
<feature type="transmembrane region" description="Helical" evidence="1">
    <location>
        <begin position="467"/>
        <end position="486"/>
    </location>
</feature>
<dbReference type="GO" id="GO:0022857">
    <property type="term" value="F:transmembrane transporter activity"/>
    <property type="evidence" value="ECO:0007669"/>
    <property type="project" value="InterPro"/>
</dbReference>
<dbReference type="RefSeq" id="WP_189384572.1">
    <property type="nucleotide sequence ID" value="NZ_BAABFY010000054.1"/>
</dbReference>
<keyword evidence="1" id="KW-1133">Transmembrane helix</keyword>
<comment type="caution">
    <text evidence="2">The sequence shown here is derived from an EMBL/GenBank/DDBJ whole genome shotgun (WGS) entry which is preliminary data.</text>
</comment>
<evidence type="ECO:0008006" key="4">
    <source>
        <dbReference type="Google" id="ProtNLM"/>
    </source>
</evidence>
<dbReference type="AlphaFoldDB" id="A0A918JJ91"/>
<name>A0A918JJ91_9BURK</name>
<feature type="transmembrane region" description="Helical" evidence="1">
    <location>
        <begin position="411"/>
        <end position="428"/>
    </location>
</feature>
<dbReference type="Proteomes" id="UP000608345">
    <property type="component" value="Unassembled WGS sequence"/>
</dbReference>
<feature type="transmembrane region" description="Helical" evidence="1">
    <location>
        <begin position="387"/>
        <end position="405"/>
    </location>
</feature>
<reference evidence="2" key="1">
    <citation type="journal article" date="2014" name="Int. J. Syst. Evol. Microbiol.">
        <title>Complete genome sequence of Corynebacterium casei LMG S-19264T (=DSM 44701T), isolated from a smear-ripened cheese.</title>
        <authorList>
            <consortium name="US DOE Joint Genome Institute (JGI-PGF)"/>
            <person name="Walter F."/>
            <person name="Albersmeier A."/>
            <person name="Kalinowski J."/>
            <person name="Ruckert C."/>
        </authorList>
    </citation>
    <scope>NUCLEOTIDE SEQUENCE</scope>
    <source>
        <strain evidence="2">KCTC 23732</strain>
    </source>
</reference>
<dbReference type="EMBL" id="BMYS01000006">
    <property type="protein sequence ID" value="GGW83758.1"/>
    <property type="molecule type" value="Genomic_DNA"/>
</dbReference>
<accession>A0A918JJ91</accession>